<comment type="caution">
    <text evidence="1">The sequence shown here is derived from an EMBL/GenBank/DDBJ whole genome shotgun (WGS) entry which is preliminary data.</text>
</comment>
<dbReference type="AlphaFoldDB" id="A0AAV7N9U4"/>
<protein>
    <submittedName>
        <fullName evidence="1">Uncharacterized protein</fullName>
    </submittedName>
</protein>
<accession>A0AAV7N9U4</accession>
<dbReference type="Proteomes" id="UP001066276">
    <property type="component" value="Chromosome 9"/>
</dbReference>
<sequence length="71" mass="7462">MRLTCATIEKDIVSLEATALASNTYHSVGNPNSELTGESLEGAEAAEEKLRLDVNRKAPRGTGGTVMLSVS</sequence>
<proteinExistence type="predicted"/>
<evidence type="ECO:0000313" key="1">
    <source>
        <dbReference type="EMBL" id="KAJ1109490.1"/>
    </source>
</evidence>
<name>A0AAV7N9U4_PLEWA</name>
<keyword evidence="2" id="KW-1185">Reference proteome</keyword>
<reference evidence="1" key="1">
    <citation type="journal article" date="2022" name="bioRxiv">
        <title>Sequencing and chromosome-scale assembly of the giantPleurodeles waltlgenome.</title>
        <authorList>
            <person name="Brown T."/>
            <person name="Elewa A."/>
            <person name="Iarovenko S."/>
            <person name="Subramanian E."/>
            <person name="Araus A.J."/>
            <person name="Petzold A."/>
            <person name="Susuki M."/>
            <person name="Suzuki K.-i.T."/>
            <person name="Hayashi T."/>
            <person name="Toyoda A."/>
            <person name="Oliveira C."/>
            <person name="Osipova E."/>
            <person name="Leigh N.D."/>
            <person name="Simon A."/>
            <person name="Yun M.H."/>
        </authorList>
    </citation>
    <scope>NUCLEOTIDE SEQUENCE</scope>
    <source>
        <strain evidence="1">20211129_DDA</strain>
        <tissue evidence="1">Liver</tissue>
    </source>
</reference>
<dbReference type="EMBL" id="JANPWB010000013">
    <property type="protein sequence ID" value="KAJ1109490.1"/>
    <property type="molecule type" value="Genomic_DNA"/>
</dbReference>
<organism evidence="1 2">
    <name type="scientific">Pleurodeles waltl</name>
    <name type="common">Iberian ribbed newt</name>
    <dbReference type="NCBI Taxonomy" id="8319"/>
    <lineage>
        <taxon>Eukaryota</taxon>
        <taxon>Metazoa</taxon>
        <taxon>Chordata</taxon>
        <taxon>Craniata</taxon>
        <taxon>Vertebrata</taxon>
        <taxon>Euteleostomi</taxon>
        <taxon>Amphibia</taxon>
        <taxon>Batrachia</taxon>
        <taxon>Caudata</taxon>
        <taxon>Salamandroidea</taxon>
        <taxon>Salamandridae</taxon>
        <taxon>Pleurodelinae</taxon>
        <taxon>Pleurodeles</taxon>
    </lineage>
</organism>
<evidence type="ECO:0000313" key="2">
    <source>
        <dbReference type="Proteomes" id="UP001066276"/>
    </source>
</evidence>
<gene>
    <name evidence="1" type="ORF">NDU88_006850</name>
</gene>